<dbReference type="Proteomes" id="UP000317318">
    <property type="component" value="Chromosome"/>
</dbReference>
<evidence type="ECO:0000313" key="3">
    <source>
        <dbReference type="Proteomes" id="UP000317318"/>
    </source>
</evidence>
<sequence length="67" mass="7993">MRMTHWLSRLAADDMFQDSRLGRRDPWRFQSTSYRSNPFKPPQRFGRTRQRSALSAGHHGIVHRRLA</sequence>
<keyword evidence="3" id="KW-1185">Reference proteome</keyword>
<evidence type="ECO:0000256" key="1">
    <source>
        <dbReference type="SAM" id="MobiDB-lite"/>
    </source>
</evidence>
<dbReference type="AlphaFoldDB" id="A0A517QVJ2"/>
<proteinExistence type="predicted"/>
<name>A0A517QVJ2_9PLAN</name>
<feature type="region of interest" description="Disordered" evidence="1">
    <location>
        <begin position="29"/>
        <end position="67"/>
    </location>
</feature>
<dbReference type="RefSeq" id="WP_145361940.1">
    <property type="nucleotide sequence ID" value="NZ_CP036268.1"/>
</dbReference>
<evidence type="ECO:0000313" key="2">
    <source>
        <dbReference type="EMBL" id="QDT35666.1"/>
    </source>
</evidence>
<organism evidence="2 3">
    <name type="scientific">Stratiformator vulcanicus</name>
    <dbReference type="NCBI Taxonomy" id="2527980"/>
    <lineage>
        <taxon>Bacteria</taxon>
        <taxon>Pseudomonadati</taxon>
        <taxon>Planctomycetota</taxon>
        <taxon>Planctomycetia</taxon>
        <taxon>Planctomycetales</taxon>
        <taxon>Planctomycetaceae</taxon>
        <taxon>Stratiformator</taxon>
    </lineage>
</organism>
<dbReference type="KEGG" id="svp:Pan189_00190"/>
<protein>
    <submittedName>
        <fullName evidence="2">Uncharacterized protein</fullName>
    </submittedName>
</protein>
<gene>
    <name evidence="2" type="ORF">Pan189_00190</name>
</gene>
<dbReference type="EMBL" id="CP036268">
    <property type="protein sequence ID" value="QDT35666.1"/>
    <property type="molecule type" value="Genomic_DNA"/>
</dbReference>
<dbReference type="OrthoDB" id="9931876at2"/>
<reference evidence="2 3" key="1">
    <citation type="submission" date="2019-02" db="EMBL/GenBank/DDBJ databases">
        <title>Deep-cultivation of Planctomycetes and their phenomic and genomic characterization uncovers novel biology.</title>
        <authorList>
            <person name="Wiegand S."/>
            <person name="Jogler M."/>
            <person name="Boedeker C."/>
            <person name="Pinto D."/>
            <person name="Vollmers J."/>
            <person name="Rivas-Marin E."/>
            <person name="Kohn T."/>
            <person name="Peeters S.H."/>
            <person name="Heuer A."/>
            <person name="Rast P."/>
            <person name="Oberbeckmann S."/>
            <person name="Bunk B."/>
            <person name="Jeske O."/>
            <person name="Meyerdierks A."/>
            <person name="Storesund J.E."/>
            <person name="Kallscheuer N."/>
            <person name="Luecker S."/>
            <person name="Lage O.M."/>
            <person name="Pohl T."/>
            <person name="Merkel B.J."/>
            <person name="Hornburger P."/>
            <person name="Mueller R.-W."/>
            <person name="Bruemmer F."/>
            <person name="Labrenz M."/>
            <person name="Spormann A.M."/>
            <person name="Op den Camp H."/>
            <person name="Overmann J."/>
            <person name="Amann R."/>
            <person name="Jetten M.S.M."/>
            <person name="Mascher T."/>
            <person name="Medema M.H."/>
            <person name="Devos D.P."/>
            <person name="Kaster A.-K."/>
            <person name="Ovreas L."/>
            <person name="Rohde M."/>
            <person name="Galperin M.Y."/>
            <person name="Jogler C."/>
        </authorList>
    </citation>
    <scope>NUCLEOTIDE SEQUENCE [LARGE SCALE GENOMIC DNA]</scope>
    <source>
        <strain evidence="2 3">Pan189</strain>
    </source>
</reference>
<accession>A0A517QVJ2</accession>